<evidence type="ECO:0000259" key="4">
    <source>
        <dbReference type="Pfam" id="PF13505"/>
    </source>
</evidence>
<evidence type="ECO:0000313" key="5">
    <source>
        <dbReference type="EMBL" id="ATA82698.1"/>
    </source>
</evidence>
<evidence type="ECO:0000256" key="2">
    <source>
        <dbReference type="SAM" id="MobiDB-lite"/>
    </source>
</evidence>
<gene>
    <name evidence="5" type="ORF">CGC53_10275</name>
</gene>
<feature type="compositionally biased region" description="Basic and acidic residues" evidence="2">
    <location>
        <begin position="546"/>
        <end position="576"/>
    </location>
</feature>
<keyword evidence="6" id="KW-1185">Reference proteome</keyword>
<accession>A0A250FF75</accession>
<reference evidence="6" key="1">
    <citation type="submission" date="2017-06" db="EMBL/GenBank/DDBJ databases">
        <title>Capnocytophaga spp. assemblies.</title>
        <authorList>
            <person name="Gulvik C.A."/>
        </authorList>
    </citation>
    <scope>NUCLEOTIDE SEQUENCE [LARGE SCALE GENOMIC DNA]</scope>
    <source>
        <strain evidence="6">H6253</strain>
    </source>
</reference>
<dbReference type="Gene3D" id="2.40.160.20">
    <property type="match status" value="2"/>
</dbReference>
<dbReference type="EMBL" id="CP022384">
    <property type="protein sequence ID" value="ATA82698.1"/>
    <property type="molecule type" value="Genomic_DNA"/>
</dbReference>
<proteinExistence type="predicted"/>
<keyword evidence="1 3" id="KW-0732">Signal</keyword>
<dbReference type="InterPro" id="IPR011250">
    <property type="entry name" value="OMP/PagP_B-barrel"/>
</dbReference>
<organism evidence="5 6">
    <name type="scientific">Capnocytophaga leadbetteri</name>
    <dbReference type="NCBI Taxonomy" id="327575"/>
    <lineage>
        <taxon>Bacteria</taxon>
        <taxon>Pseudomonadati</taxon>
        <taxon>Bacteroidota</taxon>
        <taxon>Flavobacteriia</taxon>
        <taxon>Flavobacteriales</taxon>
        <taxon>Flavobacteriaceae</taxon>
        <taxon>Capnocytophaga</taxon>
    </lineage>
</organism>
<dbReference type="InterPro" id="IPR027385">
    <property type="entry name" value="Beta-barrel_OMP"/>
</dbReference>
<evidence type="ECO:0000256" key="3">
    <source>
        <dbReference type="SAM" id="SignalP"/>
    </source>
</evidence>
<sequence>MRKTFFNLGILALLSTSVGAQVKDISFAVAPTGDYVWWQKKTAITNGFMAGGYVGFGFGRNIELLGSYRQAMGMKSTLAGYDAPTAISNAFEAKDVAVHRWGGELKGNIPLAYSFQPYVTLGSGVQTIKANDLSQDQVYFGLGLGAKFNLARRLTLNVQAKATRFSFDPSNVLYKPTEANTSAYNTWIDNNVEEENHLAWSVGAGLQLYLGGRNPNQLTALDQAYTNLKSFKVVIEPTLGYLNFNNDSNLRDAYFGGLALGVDFTEYIGIRGYYHRAMTEEKLSTNFENLSIYGGDFLARLNVASGVVPYVQIGAGYMKIGDNYVGKVASVANKSGIFAKGGVGLAIPLGKRVELFGVANLLYTTHNEDVSTALSSVNKLKSNVFYNAGLRIKLAKSVERELYEQQLGAAEAATVPVSVTTTSATTTNAASTVSPEKRNLAYYNSQITAVEKQIQLAYQNGDTPNANRLLKEKQQWEDLRNTYVAEHLPYPVAEQVRLVRMTPEELQQLIDSVVKNIREGEGKTPEQRIDRLEKLLLETQAAKEEVQKAKDELQKTTDEVQKAKDELQKTTDEIQKAKVGAPAAK</sequence>
<name>A0A250FF75_9FLAO</name>
<feature type="region of interest" description="Disordered" evidence="2">
    <location>
        <begin position="546"/>
        <end position="585"/>
    </location>
</feature>
<feature type="domain" description="Outer membrane protein beta-barrel" evidence="4">
    <location>
        <begin position="232"/>
        <end position="364"/>
    </location>
</feature>
<dbReference type="SUPFAM" id="SSF56925">
    <property type="entry name" value="OMPA-like"/>
    <property type="match status" value="2"/>
</dbReference>
<feature type="chain" id="PRO_5012693368" description="Outer membrane protein beta-barrel domain-containing protein" evidence="3">
    <location>
        <begin position="21"/>
        <end position="585"/>
    </location>
</feature>
<evidence type="ECO:0000313" key="6">
    <source>
        <dbReference type="Proteomes" id="UP000217276"/>
    </source>
</evidence>
<evidence type="ECO:0000256" key="1">
    <source>
        <dbReference type="ARBA" id="ARBA00022729"/>
    </source>
</evidence>
<dbReference type="AlphaFoldDB" id="A0A250FF75"/>
<feature type="signal peptide" evidence="3">
    <location>
        <begin position="1"/>
        <end position="20"/>
    </location>
</feature>
<dbReference type="Proteomes" id="UP000217276">
    <property type="component" value="Chromosome"/>
</dbReference>
<protein>
    <recommendedName>
        <fullName evidence="4">Outer membrane protein beta-barrel domain-containing protein</fullName>
    </recommendedName>
</protein>
<dbReference type="KEGG" id="clk:CGC53_10275"/>
<dbReference type="Pfam" id="PF13505">
    <property type="entry name" value="OMP_b-brl"/>
    <property type="match status" value="1"/>
</dbReference>
<dbReference type="RefSeq" id="WP_095914681.1">
    <property type="nucleotide sequence ID" value="NZ_CAUUPF010000019.1"/>
</dbReference>